<dbReference type="Pfam" id="PF03198">
    <property type="entry name" value="Glyco_hydro_72"/>
    <property type="match status" value="1"/>
</dbReference>
<dbReference type="EC" id="2.4.1.-" evidence="9"/>
<dbReference type="GO" id="GO:0042124">
    <property type="term" value="F:1,3-beta-glucanosyltransferase activity"/>
    <property type="evidence" value="ECO:0007669"/>
    <property type="project" value="TreeGrafter"/>
</dbReference>
<evidence type="ECO:0000256" key="10">
    <source>
        <dbReference type="SAM" id="MobiDB-lite"/>
    </source>
</evidence>
<dbReference type="GO" id="GO:0008270">
    <property type="term" value="F:zinc ion binding"/>
    <property type="evidence" value="ECO:0007669"/>
    <property type="project" value="UniProtKB-KW"/>
</dbReference>
<organism evidence="12 13">
    <name type="scientific">Aureobasidium melanogenum</name>
    <name type="common">Aureobasidium pullulans var. melanogenum</name>
    <dbReference type="NCBI Taxonomy" id="46634"/>
    <lineage>
        <taxon>Eukaryota</taxon>
        <taxon>Fungi</taxon>
        <taxon>Dikarya</taxon>
        <taxon>Ascomycota</taxon>
        <taxon>Pezizomycotina</taxon>
        <taxon>Dothideomycetes</taxon>
        <taxon>Dothideomycetidae</taxon>
        <taxon>Dothideales</taxon>
        <taxon>Saccotheciaceae</taxon>
        <taxon>Aureobasidium</taxon>
    </lineage>
</organism>
<feature type="domain" description="MYND-type" evidence="11">
    <location>
        <begin position="561"/>
        <end position="598"/>
    </location>
</feature>
<dbReference type="PROSITE" id="PS50865">
    <property type="entry name" value="ZF_MYND_2"/>
    <property type="match status" value="1"/>
</dbReference>
<dbReference type="Gene3D" id="6.10.140.2220">
    <property type="match status" value="1"/>
</dbReference>
<sequence>ATSDPLSDPEACLRDAILLQRLGVNTIRVYNLIADIDHDQCASIFNAAGIYMILDVNNGFDNSYLDRSAPWTTYTNAYLTHVFSIIEAFAPYPNLLGFFSGNEVINQDSAVNAPAYIRAVTRDMKDYIAKNVARQIPVGYSAADVATLLSDTWEYLGCELANSTSSKIDFFGLNDYEWCGDSSYMQSGYNVLVQQFGNTSIPVFFSEYGCNKVEPRTFTNVPVLYGDQMSVLSGGLVYEYSEDTNDYGLVNITSADEVHLLQDYGFLATQYSKLDENLLTSANSTATGQTPPTCDPSLITGSGFYNSWDLPARPSGVDALISSGISSANKGKTVSVTSTAMPATVYDYNGQQLNGLELTVLEEQDSNHPGLAGNYTPSTPTGTAAATSGSSGSSSTGGSSSATRSSSGKASSTASQTAATSKGAAAPVLASSGAATFGALLASLFFLQDMNDICRSDQHPTKPNYDDHDGHRSLSHTSQTVKTILCDENDIGASIHTRIVSIPIAASILIEPITFILVQSLPLPSIIHHLRVHTYFGVFNETINQRANKMQHYNHHNRKQCLVCPRYEKTEPCVNCQCSHYCSKECQVVDLPAHHTLCKSFAQFRDRPNQAVRRAIYLPAIRPSPEFVWLEMDEKYGYNQSDLASMRKTYLENSEDCLWPVEVNVDLVRMAKIYPHIIFGHQSKPPSKDEPINQSITRLTGNDDHGVRGSVIAYGQIKQEEEDGVKQPIVTDLDTTDLRIITNYFLGTFRYEGSKFGAVRVFCDSESKPDCRSHSTPVSSNLAVCNGDIGLWSQISILYGMPLVIIFATPLLPHQHDIPEVLEETERIRAEQGPISANRLASLLLVDMGNFENHAAENFGTIHPDLNRFRAQGLGNAIVIRKDQKPLSPAYLEAFCTWIEEDLLPKFTDANEQIRYALATELDEQDPRAWKRGADLIRLRQKMWDRCSRTRFNAWCKEKGIKLGQLGQL</sequence>
<dbReference type="SUPFAM" id="SSF51445">
    <property type="entry name" value="(Trans)glycosidases"/>
    <property type="match status" value="1"/>
</dbReference>
<comment type="similarity">
    <text evidence="2 9">Belongs to the glycosyl hydrolase 72 family.</text>
</comment>
<dbReference type="EMBL" id="JAHFXS010002651">
    <property type="protein sequence ID" value="KAG9971362.1"/>
    <property type="molecule type" value="Genomic_DNA"/>
</dbReference>
<dbReference type="PANTHER" id="PTHR31468">
    <property type="entry name" value="1,3-BETA-GLUCANOSYLTRANSFERASE GAS1"/>
    <property type="match status" value="1"/>
</dbReference>
<feature type="region of interest" description="Disordered" evidence="10">
    <location>
        <begin position="366"/>
        <end position="414"/>
    </location>
</feature>
<keyword evidence="7" id="KW-0325">Glycoprotein</keyword>
<keyword evidence="9" id="KW-0472">Membrane</keyword>
<accession>A0A9P8JQD4</accession>
<evidence type="ECO:0000256" key="9">
    <source>
        <dbReference type="RuleBase" id="RU361209"/>
    </source>
</evidence>
<protein>
    <recommendedName>
        <fullName evidence="9">1,3-beta-glucanosyltransferase</fullName>
        <ecNumber evidence="9">2.4.1.-</ecNumber>
    </recommendedName>
</protein>
<dbReference type="InterPro" id="IPR004886">
    <property type="entry name" value="Glucanosyltransferase"/>
</dbReference>
<feature type="non-terminal residue" evidence="12">
    <location>
        <position position="969"/>
    </location>
</feature>
<evidence type="ECO:0000259" key="11">
    <source>
        <dbReference type="PROSITE" id="PS50865"/>
    </source>
</evidence>
<proteinExistence type="inferred from homology"/>
<evidence type="ECO:0000313" key="12">
    <source>
        <dbReference type="EMBL" id="KAG9971362.1"/>
    </source>
</evidence>
<feature type="compositionally biased region" description="Low complexity" evidence="10">
    <location>
        <begin position="376"/>
        <end position="414"/>
    </location>
</feature>
<dbReference type="Proteomes" id="UP000729357">
    <property type="component" value="Unassembled WGS sequence"/>
</dbReference>
<dbReference type="GO" id="GO:0031505">
    <property type="term" value="P:fungal-type cell wall organization"/>
    <property type="evidence" value="ECO:0007669"/>
    <property type="project" value="TreeGrafter"/>
</dbReference>
<dbReference type="GO" id="GO:0071970">
    <property type="term" value="P:fungal-type cell wall (1-&gt;3)-beta-D-glucan biosynthetic process"/>
    <property type="evidence" value="ECO:0007669"/>
    <property type="project" value="TreeGrafter"/>
</dbReference>
<evidence type="ECO:0000256" key="5">
    <source>
        <dbReference type="ARBA" id="ARBA00022771"/>
    </source>
</evidence>
<gene>
    <name evidence="12" type="ORF">KCU98_g13921</name>
</gene>
<comment type="function">
    <text evidence="9">Splits internally a 1,3-beta-glucan molecule and transfers the newly generated reducing end (the donor) to the non-reducing end of another 1,3-beta-glucan molecule (the acceptor) forming a 1,3-beta linkage, resulting in the elongation of 1,3-beta-glucan chains in the cell wall.</text>
</comment>
<evidence type="ECO:0000256" key="7">
    <source>
        <dbReference type="ARBA" id="ARBA00023180"/>
    </source>
</evidence>
<dbReference type="InterPro" id="IPR002893">
    <property type="entry name" value="Znf_MYND"/>
</dbReference>
<keyword evidence="5 8" id="KW-0863">Zinc-finger</keyword>
<keyword evidence="4" id="KW-0732">Signal</keyword>
<feature type="non-terminal residue" evidence="12">
    <location>
        <position position="1"/>
    </location>
</feature>
<evidence type="ECO:0000256" key="8">
    <source>
        <dbReference type="PROSITE-ProRule" id="PRU00134"/>
    </source>
</evidence>
<comment type="subcellular location">
    <subcellularLocation>
        <location evidence="1 9">Cell membrane</location>
        <topology evidence="1 9">Lipid-anchor</topology>
        <topology evidence="1 9">GPI-anchor</topology>
    </subcellularLocation>
</comment>
<evidence type="ECO:0000256" key="1">
    <source>
        <dbReference type="ARBA" id="ARBA00004609"/>
    </source>
</evidence>
<keyword evidence="9" id="KW-0808">Transferase</keyword>
<keyword evidence="9" id="KW-0449">Lipoprotein</keyword>
<dbReference type="GO" id="GO:0098552">
    <property type="term" value="C:side of membrane"/>
    <property type="evidence" value="ECO:0007669"/>
    <property type="project" value="UniProtKB-KW"/>
</dbReference>
<evidence type="ECO:0000256" key="2">
    <source>
        <dbReference type="ARBA" id="ARBA00007528"/>
    </source>
</evidence>
<dbReference type="AlphaFoldDB" id="A0A9P8JQD4"/>
<keyword evidence="3" id="KW-0479">Metal-binding</keyword>
<reference evidence="12" key="2">
    <citation type="submission" date="2021-08" db="EMBL/GenBank/DDBJ databases">
        <authorList>
            <person name="Gostincar C."/>
            <person name="Sun X."/>
            <person name="Song Z."/>
            <person name="Gunde-Cimerman N."/>
        </authorList>
    </citation>
    <scope>NUCLEOTIDE SEQUENCE</scope>
    <source>
        <strain evidence="12">EXF-9298</strain>
    </source>
</reference>
<evidence type="ECO:0000313" key="13">
    <source>
        <dbReference type="Proteomes" id="UP000729357"/>
    </source>
</evidence>
<name>A0A9P8JQD4_AURME</name>
<dbReference type="PANTHER" id="PTHR31468:SF4">
    <property type="entry name" value="1,3-BETA-GLUCANOSYLTRANSFERASE GAS3-RELATED"/>
    <property type="match status" value="1"/>
</dbReference>
<dbReference type="Gene3D" id="3.20.20.80">
    <property type="entry name" value="Glycosidases"/>
    <property type="match status" value="1"/>
</dbReference>
<dbReference type="InterPro" id="IPR017853">
    <property type="entry name" value="GH"/>
</dbReference>
<evidence type="ECO:0000256" key="3">
    <source>
        <dbReference type="ARBA" id="ARBA00022723"/>
    </source>
</evidence>
<evidence type="ECO:0000256" key="4">
    <source>
        <dbReference type="ARBA" id="ARBA00022729"/>
    </source>
</evidence>
<dbReference type="SUPFAM" id="SSF144232">
    <property type="entry name" value="HIT/MYND zinc finger-like"/>
    <property type="match status" value="1"/>
</dbReference>
<keyword evidence="6" id="KW-0862">Zinc</keyword>
<reference evidence="12" key="1">
    <citation type="journal article" date="2021" name="J Fungi (Basel)">
        <title>Virulence traits and population genomics of the black yeast Aureobasidium melanogenum.</title>
        <authorList>
            <person name="Cernosa A."/>
            <person name="Sun X."/>
            <person name="Gostincar C."/>
            <person name="Fang C."/>
            <person name="Gunde-Cimerman N."/>
            <person name="Song Z."/>
        </authorList>
    </citation>
    <scope>NUCLEOTIDE SEQUENCE</scope>
    <source>
        <strain evidence="12">EXF-9298</strain>
    </source>
</reference>
<keyword evidence="13" id="KW-1185">Reference proteome</keyword>
<keyword evidence="9" id="KW-0336">GPI-anchor</keyword>
<comment type="caution">
    <text evidence="12">The sequence shown here is derived from an EMBL/GenBank/DDBJ whole genome shotgun (WGS) entry which is preliminary data.</text>
</comment>
<dbReference type="GO" id="GO:0005886">
    <property type="term" value="C:plasma membrane"/>
    <property type="evidence" value="ECO:0007669"/>
    <property type="project" value="UniProtKB-SubCell"/>
</dbReference>
<evidence type="ECO:0000256" key="6">
    <source>
        <dbReference type="ARBA" id="ARBA00022833"/>
    </source>
</evidence>